<reference evidence="23" key="1">
    <citation type="submission" date="2025-08" db="UniProtKB">
        <authorList>
            <consortium name="RefSeq"/>
        </authorList>
    </citation>
    <scope>IDENTIFICATION</scope>
</reference>
<evidence type="ECO:0000256" key="5">
    <source>
        <dbReference type="ARBA" id="ARBA00022729"/>
    </source>
</evidence>
<dbReference type="SUPFAM" id="SSF51445">
    <property type="entry name" value="(Trans)glycosidases"/>
    <property type="match status" value="1"/>
</dbReference>
<evidence type="ECO:0000256" key="2">
    <source>
        <dbReference type="ARBA" id="ARBA00004207"/>
    </source>
</evidence>
<dbReference type="EC" id="3.2.1.45" evidence="19"/>
<keyword evidence="19" id="KW-0443">Lipid metabolism</keyword>
<comment type="catalytic activity">
    <reaction evidence="18">
        <text>beta-D-glucosyl-N-(9Z-octadecenoyl)-sphing-4E-enine + cholesterol = N-(9Z-octadecenoyl)-sphing-4-enine + cholesteryl 3-beta-D-glucoside</text>
        <dbReference type="Rhea" id="RHEA:58324"/>
        <dbReference type="ChEBI" id="CHEBI:16113"/>
        <dbReference type="ChEBI" id="CHEBI:17495"/>
        <dbReference type="ChEBI" id="CHEBI:77996"/>
        <dbReference type="ChEBI" id="CHEBI:139140"/>
    </reaction>
    <physiologicalReaction direction="left-to-right" evidence="18">
        <dbReference type="Rhea" id="RHEA:58325"/>
    </physiologicalReaction>
    <physiologicalReaction direction="right-to-left" evidence="18">
        <dbReference type="Rhea" id="RHEA:58326"/>
    </physiologicalReaction>
</comment>
<evidence type="ECO:0000259" key="21">
    <source>
        <dbReference type="Pfam" id="PF02055"/>
    </source>
</evidence>
<dbReference type="Gene3D" id="3.20.20.80">
    <property type="entry name" value="Glycosidases"/>
    <property type="match status" value="1"/>
</dbReference>
<evidence type="ECO:0000256" key="12">
    <source>
        <dbReference type="ARBA" id="ARBA00048111"/>
    </source>
</evidence>
<dbReference type="GO" id="GO:0004348">
    <property type="term" value="F:glucosylceramidase activity"/>
    <property type="evidence" value="ECO:0007669"/>
    <property type="project" value="UniProtKB-EC"/>
</dbReference>
<dbReference type="GeneID" id="106551827"/>
<evidence type="ECO:0000256" key="3">
    <source>
        <dbReference type="ARBA" id="ARBA00004731"/>
    </source>
</evidence>
<dbReference type="PRINTS" id="PR00843">
    <property type="entry name" value="GLHYDRLASE30"/>
</dbReference>
<evidence type="ECO:0000313" key="23">
    <source>
        <dbReference type="RefSeq" id="XP_013925460.1"/>
    </source>
</evidence>
<comment type="catalytic activity">
    <reaction evidence="9">
        <text>a beta-D-galactosyl-(1&lt;-&gt;1')-N-acylsphing-4-enine + H2O = an N-acylsphing-4-enine + D-galactose</text>
        <dbReference type="Rhea" id="RHEA:14297"/>
        <dbReference type="ChEBI" id="CHEBI:4139"/>
        <dbReference type="ChEBI" id="CHEBI:15377"/>
        <dbReference type="ChEBI" id="CHEBI:18390"/>
        <dbReference type="ChEBI" id="CHEBI:52639"/>
        <dbReference type="EC" id="3.2.1.46"/>
    </reaction>
    <physiologicalReaction direction="left-to-right" evidence="9">
        <dbReference type="Rhea" id="RHEA:14298"/>
    </physiologicalReaction>
</comment>
<evidence type="ECO:0000256" key="9">
    <source>
        <dbReference type="ARBA" id="ARBA00033698"/>
    </source>
</evidence>
<evidence type="ECO:0000256" key="18">
    <source>
        <dbReference type="ARBA" id="ARBA00049516"/>
    </source>
</evidence>
<keyword evidence="19" id="KW-0746">Sphingolipid metabolism</keyword>
<evidence type="ECO:0000256" key="1">
    <source>
        <dbReference type="ARBA" id="ARBA00001013"/>
    </source>
</evidence>
<evidence type="ECO:0000256" key="4">
    <source>
        <dbReference type="ARBA" id="ARBA00005382"/>
    </source>
</evidence>
<evidence type="ECO:0000256" key="11">
    <source>
        <dbReference type="ARBA" id="ARBA00048055"/>
    </source>
</evidence>
<dbReference type="PANTHER" id="PTHR11069">
    <property type="entry name" value="GLUCOSYLCERAMIDASE"/>
    <property type="match status" value="1"/>
</dbReference>
<comment type="catalytic activity">
    <reaction evidence="1">
        <text>a beta-D-glucosyl-(1&lt;-&gt;1')-N-acylsphing-4-enine + H2O = an N-acylsphing-4-enine + D-glucose</text>
        <dbReference type="Rhea" id="RHEA:13269"/>
        <dbReference type="ChEBI" id="CHEBI:4167"/>
        <dbReference type="ChEBI" id="CHEBI:15377"/>
        <dbReference type="ChEBI" id="CHEBI:22801"/>
        <dbReference type="ChEBI" id="CHEBI:52639"/>
        <dbReference type="EC" id="3.2.1.45"/>
    </reaction>
    <physiologicalReaction direction="left-to-right" evidence="1">
        <dbReference type="Rhea" id="RHEA:13270"/>
    </physiologicalReaction>
</comment>
<dbReference type="InterPro" id="IPR017853">
    <property type="entry name" value="GH"/>
</dbReference>
<dbReference type="GO" id="GO:0005765">
    <property type="term" value="C:lysosomal membrane"/>
    <property type="evidence" value="ECO:0007669"/>
    <property type="project" value="UniProtKB-SubCell"/>
</dbReference>
<comment type="catalytic activity">
    <reaction evidence="15">
        <text>a beta-D-xylosyl-(1&lt;-&gt;1')-N-acylsphing-4-enine + cholesterol = cholesteryl 3-beta-D-xyloside + an N-acylsphing-4-enine</text>
        <dbReference type="Rhea" id="RHEA:70239"/>
        <dbReference type="ChEBI" id="CHEBI:16113"/>
        <dbReference type="ChEBI" id="CHEBI:52639"/>
        <dbReference type="ChEBI" id="CHEBI:189067"/>
        <dbReference type="ChEBI" id="CHEBI:189068"/>
    </reaction>
    <physiologicalReaction direction="left-to-right" evidence="15">
        <dbReference type="Rhea" id="RHEA:70240"/>
    </physiologicalReaction>
</comment>
<feature type="chain" id="PRO_5026966469" description="Glucosylceramidase" evidence="20">
    <location>
        <begin position="23"/>
        <end position="329"/>
    </location>
</feature>
<accession>A0A6I9YP24</accession>
<evidence type="ECO:0000256" key="8">
    <source>
        <dbReference type="ARBA" id="ARBA00033646"/>
    </source>
</evidence>
<sequence length="329" mass="37313">MASVPIHLLVLVFLSAVAKTSTGSRACNRKYFGVDAIVCVCNSTYCDTQDPVRLPPLGQFVMYESSKSGNRLERREGHFQNKTTNPGILLILESAQRYQSIKGFGGSVTDSASINILALSPNAQRNLLRSYFSEEGIEYNLVRMPMASCDFSIRPYTYDDFPHDYELKNFSLVLEDLQMKIPIVHRAKAMSRKPISLMASPWTAPIWMKSNEDWKGEGWLKGQAGDSIHKTWASYFVRFLDEYAKQNLTFWAITAQNEPSSGYVKNYPFQTLGFTPESQRDFIALDLGPALARSSHKDIRLIILDDNRIHLPRWAKVVSGRLKTSKTFF</sequence>
<evidence type="ECO:0000313" key="22">
    <source>
        <dbReference type="Proteomes" id="UP000504617"/>
    </source>
</evidence>
<comment type="catalytic activity">
    <reaction evidence="13">
        <text>a beta-D-galactosyl-(1&lt;-&gt;1')-N-acylsphing-4-enine + cholesterol = cholesteryl 3-beta-D-galactoside + an N-acylsphing-4-enine</text>
        <dbReference type="Rhea" id="RHEA:70235"/>
        <dbReference type="ChEBI" id="CHEBI:16113"/>
        <dbReference type="ChEBI" id="CHEBI:18390"/>
        <dbReference type="ChEBI" id="CHEBI:52639"/>
        <dbReference type="ChEBI" id="CHEBI:189066"/>
    </reaction>
    <physiologicalReaction direction="left-to-right" evidence="13">
        <dbReference type="Rhea" id="RHEA:70236"/>
    </physiologicalReaction>
    <physiologicalReaction direction="right-to-left" evidence="13">
        <dbReference type="Rhea" id="RHEA:70237"/>
    </physiologicalReaction>
</comment>
<comment type="catalytic activity">
    <reaction evidence="11">
        <text>a beta-D-glucosyl-(1&lt;-&gt;1')-N-acylsphing-4-enine + cholesterol = cholesteryl 3-beta-D-glucoside + an N-acylsphing-4-enine</text>
        <dbReference type="Rhea" id="RHEA:58264"/>
        <dbReference type="ChEBI" id="CHEBI:16113"/>
        <dbReference type="ChEBI" id="CHEBI:17495"/>
        <dbReference type="ChEBI" id="CHEBI:22801"/>
        <dbReference type="ChEBI" id="CHEBI:52639"/>
    </reaction>
    <physiologicalReaction direction="left-to-right" evidence="11">
        <dbReference type="Rhea" id="RHEA:58265"/>
    </physiologicalReaction>
    <physiologicalReaction direction="right-to-left" evidence="11">
        <dbReference type="Rhea" id="RHEA:58266"/>
    </physiologicalReaction>
</comment>
<evidence type="ECO:0000256" key="6">
    <source>
        <dbReference type="ARBA" id="ARBA00022801"/>
    </source>
</evidence>
<keyword evidence="22" id="KW-1185">Reference proteome</keyword>
<dbReference type="GO" id="GO:0006680">
    <property type="term" value="P:glucosylceramide catabolic process"/>
    <property type="evidence" value="ECO:0007669"/>
    <property type="project" value="TreeGrafter"/>
</dbReference>
<organism evidence="22 23">
    <name type="scientific">Thamnophis sirtalis</name>
    <dbReference type="NCBI Taxonomy" id="35019"/>
    <lineage>
        <taxon>Eukaryota</taxon>
        <taxon>Metazoa</taxon>
        <taxon>Chordata</taxon>
        <taxon>Craniata</taxon>
        <taxon>Vertebrata</taxon>
        <taxon>Euteleostomi</taxon>
        <taxon>Lepidosauria</taxon>
        <taxon>Squamata</taxon>
        <taxon>Bifurcata</taxon>
        <taxon>Unidentata</taxon>
        <taxon>Episquamata</taxon>
        <taxon>Toxicofera</taxon>
        <taxon>Serpentes</taxon>
        <taxon>Colubroidea</taxon>
        <taxon>Colubridae</taxon>
        <taxon>Natricinae</taxon>
        <taxon>Thamnophis</taxon>
    </lineage>
</organism>
<comment type="catalytic activity">
    <reaction evidence="17">
        <text>beta-D-glucosyl-N-octanoylsphing-4E-enine + cholesterol = N-octanoylsphing-4-enine + cholesteryl 3-beta-D-glucoside</text>
        <dbReference type="Rhea" id="RHEA:70303"/>
        <dbReference type="ChEBI" id="CHEBI:16113"/>
        <dbReference type="ChEBI" id="CHEBI:17495"/>
        <dbReference type="ChEBI" id="CHEBI:45815"/>
        <dbReference type="ChEBI" id="CHEBI:65222"/>
    </reaction>
    <physiologicalReaction direction="left-to-right" evidence="17">
        <dbReference type="Rhea" id="RHEA:70304"/>
    </physiologicalReaction>
    <physiologicalReaction direction="right-to-left" evidence="17">
        <dbReference type="Rhea" id="RHEA:70305"/>
    </physiologicalReaction>
</comment>
<dbReference type="InterPro" id="IPR033453">
    <property type="entry name" value="Glyco_hydro_30_TIM-barrel"/>
</dbReference>
<proteinExistence type="inferred from homology"/>
<dbReference type="PANTHER" id="PTHR11069:SF23">
    <property type="entry name" value="LYSOSOMAL ACID GLUCOSYLCERAMIDASE"/>
    <property type="match status" value="1"/>
</dbReference>
<evidence type="ECO:0000256" key="10">
    <source>
        <dbReference type="ARBA" id="ARBA00033703"/>
    </source>
</evidence>
<dbReference type="GO" id="GO:0008203">
    <property type="term" value="P:cholesterol metabolic process"/>
    <property type="evidence" value="ECO:0007669"/>
    <property type="project" value="UniProtKB-UniPathway"/>
</dbReference>
<comment type="similarity">
    <text evidence="4 19">Belongs to the glycosyl hydrolase 30 family.</text>
</comment>
<comment type="subcellular location">
    <subcellularLocation>
        <location evidence="2">Lysosome membrane</location>
        <topology evidence="2">Peripheral membrane protein</topology>
        <orientation evidence="2">Lumenal side</orientation>
    </subcellularLocation>
</comment>
<name>A0A6I9YP24_9SAUR</name>
<comment type="catalytic activity">
    <reaction evidence="16">
        <text>beta-D-glucosyl-(1&lt;-&gt;1')-N-(15Z-tetracosenoyl)-sphing-4-enine + cholesterol = N-(15Z-tetracosenoyl)-sphing-4-enine + cholesteryl 3-beta-D-glucoside</text>
        <dbReference type="Rhea" id="RHEA:70315"/>
        <dbReference type="ChEBI" id="CHEBI:16113"/>
        <dbReference type="ChEBI" id="CHEBI:17495"/>
        <dbReference type="ChEBI" id="CHEBI:74450"/>
        <dbReference type="ChEBI" id="CHEBI:76302"/>
    </reaction>
    <physiologicalReaction direction="left-to-right" evidence="16">
        <dbReference type="Rhea" id="RHEA:70316"/>
    </physiologicalReaction>
    <physiologicalReaction direction="right-to-left" evidence="16">
        <dbReference type="Rhea" id="RHEA:70317"/>
    </physiologicalReaction>
</comment>
<protein>
    <recommendedName>
        <fullName evidence="19">Glucosylceramidase</fullName>
        <ecNumber evidence="19">3.2.1.45</ecNumber>
    </recommendedName>
</protein>
<dbReference type="FunFam" id="3.20.20.80:FF:000426">
    <property type="entry name" value="Glucosylceramidase"/>
    <property type="match status" value="1"/>
</dbReference>
<dbReference type="Pfam" id="PF02055">
    <property type="entry name" value="Glyco_hydro_30"/>
    <property type="match status" value="1"/>
</dbReference>
<dbReference type="InterPro" id="IPR001139">
    <property type="entry name" value="Glyco_hydro_30"/>
</dbReference>
<evidence type="ECO:0000256" key="7">
    <source>
        <dbReference type="ARBA" id="ARBA00033633"/>
    </source>
</evidence>
<keyword evidence="19" id="KW-0326">Glycosidase</keyword>
<dbReference type="KEGG" id="tsr:106551827"/>
<dbReference type="GO" id="GO:0004336">
    <property type="term" value="F:galactosylceramidase activity"/>
    <property type="evidence" value="ECO:0007669"/>
    <property type="project" value="UniProtKB-EC"/>
</dbReference>
<gene>
    <name evidence="23" type="primary">LOC106551827</name>
</gene>
<comment type="catalytic activity">
    <reaction evidence="8">
        <text>cholesteryl 3-beta-D-glucoside + H2O = cholesterol + D-glucose</text>
        <dbReference type="Rhea" id="RHEA:11956"/>
        <dbReference type="ChEBI" id="CHEBI:4167"/>
        <dbReference type="ChEBI" id="CHEBI:15377"/>
        <dbReference type="ChEBI" id="CHEBI:16113"/>
        <dbReference type="ChEBI" id="CHEBI:17495"/>
    </reaction>
    <physiologicalReaction direction="left-to-right" evidence="8">
        <dbReference type="Rhea" id="RHEA:11957"/>
    </physiologicalReaction>
</comment>
<keyword evidence="5 20" id="KW-0732">Signal</keyword>
<evidence type="ECO:0000256" key="13">
    <source>
        <dbReference type="ARBA" id="ARBA00048182"/>
    </source>
</evidence>
<feature type="domain" description="Glycosyl hydrolase family 30 TIM-barrel" evidence="21">
    <location>
        <begin position="101"/>
        <end position="319"/>
    </location>
</feature>
<dbReference type="OrthoDB" id="2160638at2759"/>
<evidence type="ECO:0000256" key="15">
    <source>
        <dbReference type="ARBA" id="ARBA00048817"/>
    </source>
</evidence>
<dbReference type="SUPFAM" id="SSF51011">
    <property type="entry name" value="Glycosyl hydrolase domain"/>
    <property type="match status" value="1"/>
</dbReference>
<dbReference type="RefSeq" id="XP_013925460.1">
    <property type="nucleotide sequence ID" value="XM_014069985.1"/>
</dbReference>
<comment type="catalytic activity">
    <reaction evidence="10">
        <text>1-(beta-D-galactosyl)-N-dodecanoylsphing-4-enine + cholesterol = cholesteryl 3-beta-D-galactoside + N-dodecanoylsphing-4-enine</text>
        <dbReference type="Rhea" id="RHEA:70255"/>
        <dbReference type="ChEBI" id="CHEBI:16113"/>
        <dbReference type="ChEBI" id="CHEBI:72956"/>
        <dbReference type="ChEBI" id="CHEBI:73432"/>
        <dbReference type="ChEBI" id="CHEBI:189066"/>
    </reaction>
    <physiologicalReaction direction="left-to-right" evidence="10">
        <dbReference type="Rhea" id="RHEA:70256"/>
    </physiologicalReaction>
    <physiologicalReaction direction="right-to-left" evidence="10">
        <dbReference type="Rhea" id="RHEA:70257"/>
    </physiologicalReaction>
</comment>
<evidence type="ECO:0000256" key="16">
    <source>
        <dbReference type="ARBA" id="ARBA00048880"/>
    </source>
</evidence>
<feature type="signal peptide" evidence="20">
    <location>
        <begin position="1"/>
        <end position="22"/>
    </location>
</feature>
<comment type="catalytic activity">
    <reaction evidence="7">
        <text>beta-D-xylosyl-(1&lt;-&gt;1')-N-(9Z-octadecenoyl)-sphing-4-enine + cholesterol = cholesteryl 3-beta-D-xyloside + N-(9Z-octadecenoyl)-sphing-4-enine</text>
        <dbReference type="Rhea" id="RHEA:70251"/>
        <dbReference type="ChEBI" id="CHEBI:16113"/>
        <dbReference type="ChEBI" id="CHEBI:77996"/>
        <dbReference type="ChEBI" id="CHEBI:189067"/>
        <dbReference type="ChEBI" id="CHEBI:189081"/>
    </reaction>
    <physiologicalReaction direction="left-to-right" evidence="7">
        <dbReference type="Rhea" id="RHEA:70252"/>
    </physiologicalReaction>
</comment>
<dbReference type="AlphaFoldDB" id="A0A6I9YP24"/>
<comment type="pathway">
    <text evidence="3">Steroid metabolism; cholesterol metabolism.</text>
</comment>
<dbReference type="Proteomes" id="UP000504617">
    <property type="component" value="Unplaced"/>
</dbReference>
<evidence type="ECO:0000256" key="19">
    <source>
        <dbReference type="RuleBase" id="RU361188"/>
    </source>
</evidence>
<evidence type="ECO:0000256" key="14">
    <source>
        <dbReference type="ARBA" id="ARBA00048698"/>
    </source>
</evidence>
<evidence type="ECO:0000256" key="20">
    <source>
        <dbReference type="SAM" id="SignalP"/>
    </source>
</evidence>
<keyword evidence="6 19" id="KW-0378">Hydrolase</keyword>
<evidence type="ECO:0000256" key="17">
    <source>
        <dbReference type="ARBA" id="ARBA00049379"/>
    </source>
</evidence>
<comment type="catalytic activity">
    <reaction evidence="12">
        <text>beta-D-glucosyl-(1&lt;-&gt;1)-N-octadecanoylsphing-4-enine + cholesterol = cholesteryl 3-beta-D-glucoside + N-octadecanoylsphing-4-enine</text>
        <dbReference type="Rhea" id="RHEA:70311"/>
        <dbReference type="ChEBI" id="CHEBI:16113"/>
        <dbReference type="ChEBI" id="CHEBI:17495"/>
        <dbReference type="ChEBI" id="CHEBI:72961"/>
        <dbReference type="ChEBI" id="CHEBI:84719"/>
    </reaction>
    <physiologicalReaction direction="left-to-right" evidence="12">
        <dbReference type="Rhea" id="RHEA:70312"/>
    </physiologicalReaction>
    <physiologicalReaction direction="right-to-left" evidence="12">
        <dbReference type="Rhea" id="RHEA:70313"/>
    </physiologicalReaction>
</comment>
<dbReference type="UniPathway" id="UPA00296"/>
<comment type="catalytic activity">
    <reaction evidence="14">
        <text>beta-D-glucosyl-N-dodecanoylsphing-4-enine + cholesterol = N-dodecanoylsphing-4-enine + cholesteryl 3-beta-D-glucoside</text>
        <dbReference type="Rhea" id="RHEA:70307"/>
        <dbReference type="ChEBI" id="CHEBI:16113"/>
        <dbReference type="ChEBI" id="CHEBI:17495"/>
        <dbReference type="ChEBI" id="CHEBI:72956"/>
        <dbReference type="ChEBI" id="CHEBI:76297"/>
    </reaction>
    <physiologicalReaction direction="left-to-right" evidence="14">
        <dbReference type="Rhea" id="RHEA:70308"/>
    </physiologicalReaction>
    <physiologicalReaction direction="right-to-left" evidence="14">
        <dbReference type="Rhea" id="RHEA:70309"/>
    </physiologicalReaction>
</comment>